<feature type="compositionally biased region" description="Polar residues" evidence="13">
    <location>
        <begin position="209"/>
        <end position="223"/>
    </location>
</feature>
<evidence type="ECO:0000259" key="14">
    <source>
        <dbReference type="PROSITE" id="PS00028"/>
    </source>
</evidence>
<dbReference type="PROSITE" id="PS00028">
    <property type="entry name" value="ZINC_FINGER_C2H2_1"/>
    <property type="match status" value="3"/>
</dbReference>
<comment type="subunit">
    <text evidence="10">Interacts with hda-1, let-418, lin-1, mog-1, mog-4, mog-5, mog-6, pie-1 and unc-98.</text>
</comment>
<feature type="region of interest" description="Disordered" evidence="13">
    <location>
        <begin position="360"/>
        <end position="385"/>
    </location>
</feature>
<evidence type="ECO:0000256" key="3">
    <source>
        <dbReference type="ARBA" id="ARBA00022723"/>
    </source>
</evidence>
<feature type="domain" description="C2H2-type" evidence="14">
    <location>
        <begin position="1060"/>
        <end position="1081"/>
    </location>
</feature>
<feature type="compositionally biased region" description="Acidic residues" evidence="13">
    <location>
        <begin position="104"/>
        <end position="119"/>
    </location>
</feature>
<reference evidence="16" key="1">
    <citation type="submission" date="2025-08" db="UniProtKB">
        <authorList>
            <consortium name="RefSeq"/>
        </authorList>
    </citation>
    <scope>IDENTIFICATION</scope>
    <source>
        <strain evidence="16">11010-0011.00</strain>
        <tissue evidence="16">Whole body</tissue>
    </source>
</reference>
<dbReference type="SMART" id="SM00355">
    <property type="entry name" value="ZnF_C2H2"/>
    <property type="match status" value="7"/>
</dbReference>
<feature type="domain" description="C2H2-type" evidence="14">
    <location>
        <begin position="1133"/>
        <end position="1154"/>
    </location>
</feature>
<evidence type="ECO:0000256" key="4">
    <source>
        <dbReference type="ARBA" id="ARBA00022737"/>
    </source>
</evidence>
<proteinExistence type="predicted"/>
<protein>
    <recommendedName>
        <fullName evidence="11">MOG interacting and ectopic P-granules protein 1</fullName>
    </recommendedName>
    <alternativeName>
        <fullName evidence="12">Nuclear zinc finger protein</fullName>
    </alternativeName>
</protein>
<feature type="domain" description="C2H2-type" evidence="14">
    <location>
        <begin position="776"/>
        <end position="797"/>
    </location>
</feature>
<dbReference type="RefSeq" id="XP_030372131.1">
    <property type="nucleotide sequence ID" value="XM_030516271.1"/>
</dbReference>
<evidence type="ECO:0000256" key="6">
    <source>
        <dbReference type="ARBA" id="ARBA00022782"/>
    </source>
</evidence>
<feature type="compositionally biased region" description="Low complexity" evidence="13">
    <location>
        <begin position="21"/>
        <end position="32"/>
    </location>
</feature>
<dbReference type="CTD" id="38327"/>
<name>A0A6J2T5C7_DROLE</name>
<feature type="region of interest" description="Disordered" evidence="13">
    <location>
        <begin position="1"/>
        <end position="312"/>
    </location>
</feature>
<dbReference type="Proteomes" id="UP000504634">
    <property type="component" value="Unplaced"/>
</dbReference>
<evidence type="ECO:0000256" key="11">
    <source>
        <dbReference type="ARBA" id="ARBA00071730"/>
    </source>
</evidence>
<feature type="compositionally biased region" description="Basic and acidic residues" evidence="13">
    <location>
        <begin position="225"/>
        <end position="236"/>
    </location>
</feature>
<evidence type="ECO:0000256" key="10">
    <source>
        <dbReference type="ARBA" id="ARBA00061755"/>
    </source>
</evidence>
<feature type="compositionally biased region" description="Acidic residues" evidence="13">
    <location>
        <begin position="608"/>
        <end position="627"/>
    </location>
</feature>
<dbReference type="AlphaFoldDB" id="A0A6J2T5C7"/>
<accession>A0A6J2T5C7</accession>
<dbReference type="InterPro" id="IPR050688">
    <property type="entry name" value="Zinc_finger/UBP_domain"/>
</dbReference>
<dbReference type="OrthoDB" id="6110130at2759"/>
<feature type="compositionally biased region" description="Acidic residues" evidence="13">
    <location>
        <begin position="291"/>
        <end position="301"/>
    </location>
</feature>
<evidence type="ECO:0000313" key="15">
    <source>
        <dbReference type="Proteomes" id="UP000504634"/>
    </source>
</evidence>
<evidence type="ECO:0000256" key="12">
    <source>
        <dbReference type="ARBA" id="ARBA00080128"/>
    </source>
</evidence>
<sequence>MTEVDVVLPEGVAEPTNKLASSSPSKEGSASSIEAVAATESESEQTSGELVNKQQESDNDEQLTLESNSNDDSNKGVKDVVSDDASTPVSPPQPANEEIVVAMEVDDNDIEEGDVDGEDSQITSSTENGTGKEQKLNEVDGDEDEEVTTNGDHDEDDDVDKSASTAENTCDSEDPLAAAQADEVVTEDEETSIAPKKSDELLDEEESQESGTAKTLSDSSGPTGTDEKGEQVDRKTNAINGYVGSPKADSADSQKLECPATGNTEKENGQASAAEAKAAATTRGDAGVVNLDDESDEDVEMNEAKPKVTEQPPIIKDFVQPTKTQVVALSGTESSDDAVLIASDSESEMIIDTALPTKKARVPGMAVTSAPTPKPAAPIVEDEDDDDDCVVIEDDTPPSNSPNEVNKRKSAAIDLDELQQQPNKRQRSSTPSGLGQLTIKDARSLMPHEAPTVSSSTLPRDTVYPVTITNAVTGVATNLGPIGPPKLMPMSAANTNVNAPMLNPPTLSFSGLPSMTNNATLLPGLTDDMYVLEAPSFIVPYIYEKPPNDNIRNVIKDIETKYALSPEDLAEADKSDEFDMITEQNKEVKPADQQEGGGKKKKKRGDDESWSEQSDDDDDEDDDDDSESGMRTKVLIKEASDDLTALKGAIKPAAAVAQSGGGAAATPAKPGQENYFESPLGKFFMDIGVGLVQEYVQSDLLRLQKRKMRKSLSRDPKDFEMAINALSGNLQASKTKNAPYKFTMKRCEFCNFKSESALSMANHYETPHMNGVLYKCNFCTFEIRNATEIVYHMEAVHNIKARLIKPLPYHQCPNCGFEDNGKAKLARHQPVCAKKFRPELNLAPPNDWEAPAKIPRIKPRHGLVGTATAYQAMAAQAAAQKAALATIQQQQQAAAAAARNMQAAALAAQNAAKMRQRSPQLPKALPQGNNMVRNPAPVRGAVSTAANIALQNSYQLAAGQLVQQAAKKPVAGQPSISITPLPRQSAATSGAAASSSKMPQAPAGMKPGQSPSGNNKTQFVICEICDGYIKDLEQLRNHMQWMHKVKIHPKMIYNRPPLNCQKCQFRFFTDQGLERHLLGSHGLVTSSMQEAANKGKDAGRCPVCGRMYQWKLLNHVSRDHHMTLKPAHLSYKCTVCTATFGMYKQFETHVYTAHSTVAKKAMDSKKNSAQSAGAGMSSSGMSRNSLGAANDSLLKPLKINDEITIIPQPASKARITNMESHVID</sequence>
<evidence type="ECO:0000313" key="16">
    <source>
        <dbReference type="RefSeq" id="XP_030372131.1"/>
    </source>
</evidence>
<dbReference type="GO" id="GO:0005634">
    <property type="term" value="C:nucleus"/>
    <property type="evidence" value="ECO:0007669"/>
    <property type="project" value="UniProtKB-SubCell"/>
</dbReference>
<feature type="compositionally biased region" description="Polar residues" evidence="13">
    <location>
        <begin position="44"/>
        <end position="54"/>
    </location>
</feature>
<keyword evidence="8" id="KW-0539">Nucleus</keyword>
<feature type="compositionally biased region" description="Low complexity" evidence="13">
    <location>
        <begin position="271"/>
        <end position="280"/>
    </location>
</feature>
<evidence type="ECO:0000256" key="9">
    <source>
        <dbReference type="ARBA" id="ARBA00060356"/>
    </source>
</evidence>
<organism evidence="15 16">
    <name type="scientific">Drosophila lebanonensis</name>
    <name type="common">Fruit fly</name>
    <name type="synonym">Scaptodrosophila lebanonensis</name>
    <dbReference type="NCBI Taxonomy" id="7225"/>
    <lineage>
        <taxon>Eukaryota</taxon>
        <taxon>Metazoa</taxon>
        <taxon>Ecdysozoa</taxon>
        <taxon>Arthropoda</taxon>
        <taxon>Hexapoda</taxon>
        <taxon>Insecta</taxon>
        <taxon>Pterygota</taxon>
        <taxon>Neoptera</taxon>
        <taxon>Endopterygota</taxon>
        <taxon>Diptera</taxon>
        <taxon>Brachycera</taxon>
        <taxon>Muscomorpha</taxon>
        <taxon>Ephydroidea</taxon>
        <taxon>Drosophilidae</taxon>
        <taxon>Scaptodrosophila</taxon>
    </lineage>
</organism>
<evidence type="ECO:0000256" key="7">
    <source>
        <dbReference type="ARBA" id="ARBA00022833"/>
    </source>
</evidence>
<comment type="subcellular location">
    <subcellularLocation>
        <location evidence="1">Nucleus</location>
    </subcellularLocation>
</comment>
<dbReference type="GO" id="GO:0008270">
    <property type="term" value="F:zinc ion binding"/>
    <property type="evidence" value="ECO:0007669"/>
    <property type="project" value="UniProtKB-KW"/>
</dbReference>
<feature type="compositionally biased region" description="Basic and acidic residues" evidence="13">
    <location>
        <begin position="72"/>
        <end position="81"/>
    </location>
</feature>
<gene>
    <name evidence="16" type="primary">LOC115622356</name>
</gene>
<evidence type="ECO:0000256" key="2">
    <source>
        <dbReference type="ARBA" id="ARBA00022473"/>
    </source>
</evidence>
<keyword evidence="2" id="KW-0217">Developmental protein</keyword>
<keyword evidence="4" id="KW-0677">Repeat</keyword>
<evidence type="ECO:0000256" key="8">
    <source>
        <dbReference type="ARBA" id="ARBA00023242"/>
    </source>
</evidence>
<keyword evidence="15" id="KW-1185">Reference proteome</keyword>
<evidence type="ECO:0000256" key="5">
    <source>
        <dbReference type="ARBA" id="ARBA00022771"/>
    </source>
</evidence>
<feature type="compositionally biased region" description="Acidic residues" evidence="13">
    <location>
        <begin position="139"/>
        <end position="159"/>
    </location>
</feature>
<dbReference type="InterPro" id="IPR013087">
    <property type="entry name" value="Znf_C2H2_type"/>
</dbReference>
<keyword evidence="7" id="KW-0862">Zinc</keyword>
<feature type="compositionally biased region" description="Polar residues" evidence="13">
    <location>
        <begin position="120"/>
        <end position="129"/>
    </location>
</feature>
<dbReference type="FunFam" id="3.30.160.60:FF:001612">
    <property type="entry name" value="MEP-1, isoform A"/>
    <property type="match status" value="1"/>
</dbReference>
<evidence type="ECO:0000256" key="13">
    <source>
        <dbReference type="SAM" id="MobiDB-lite"/>
    </source>
</evidence>
<keyword evidence="5" id="KW-0863">Zinc-finger</keyword>
<keyword evidence="3" id="KW-0479">Metal-binding</keyword>
<dbReference type="PANTHER" id="PTHR24403">
    <property type="entry name" value="ZINC FINGER PROTEIN"/>
    <property type="match status" value="1"/>
</dbReference>
<comment type="function">
    <text evidence="9">Has a broad role in development, specifically in the genetic pathway SynMuvB that negatively regulates specification of the vulval cell fate. Required for fem-3 3'-UTR-mediated repression in the regulation of the sperm/oocyte switch. Acts by regulating the translation of fem-3 mRNA, by binding to its 3'-UTR.</text>
</comment>
<feature type="region of interest" description="Disordered" evidence="13">
    <location>
        <begin position="973"/>
        <end position="1014"/>
    </location>
</feature>
<dbReference type="GeneID" id="115622356"/>
<keyword evidence="6" id="KW-0221">Differentiation</keyword>
<feature type="region of interest" description="Disordered" evidence="13">
    <location>
        <begin position="583"/>
        <end position="629"/>
    </location>
</feature>
<dbReference type="FunFam" id="3.30.160.60:FF:001982">
    <property type="entry name" value="MEP-1, isoform A"/>
    <property type="match status" value="1"/>
</dbReference>
<dbReference type="Gene3D" id="3.30.160.60">
    <property type="entry name" value="Classic Zinc Finger"/>
    <property type="match status" value="3"/>
</dbReference>
<dbReference type="GO" id="GO:0045944">
    <property type="term" value="P:positive regulation of transcription by RNA polymerase II"/>
    <property type="evidence" value="ECO:0007669"/>
    <property type="project" value="TreeGrafter"/>
</dbReference>
<evidence type="ECO:0000256" key="1">
    <source>
        <dbReference type="ARBA" id="ARBA00004123"/>
    </source>
</evidence>
<feature type="compositionally biased region" description="Low complexity" evidence="13">
    <location>
        <begin position="985"/>
        <end position="996"/>
    </location>
</feature>
<dbReference type="PANTHER" id="PTHR24403:SF106">
    <property type="entry name" value="PR_SET DOMAIN 13"/>
    <property type="match status" value="1"/>
</dbReference>
<dbReference type="GO" id="GO:0030154">
    <property type="term" value="P:cell differentiation"/>
    <property type="evidence" value="ECO:0007669"/>
    <property type="project" value="UniProtKB-KW"/>
</dbReference>